<feature type="region of interest" description="Disordered" evidence="1">
    <location>
        <begin position="283"/>
        <end position="316"/>
    </location>
</feature>
<evidence type="ECO:0000313" key="3">
    <source>
        <dbReference type="Proteomes" id="UP000278143"/>
    </source>
</evidence>
<sequence>MVEITNMSNQSLSSSIYNASAPPACTCKKPAQPSGRRWARLSWPWQPAAPSSPPAAAAAAAAMCAVHSPMSSPAVSIRTRSGLSLADFLLPSEAARMRTLEPPLPECDPEDERYYSGYEENDVVDEDVMEMEAEQGDSSWPDMREHVNNNNSSIREWVAGIPKEAPVLLTDFALAAADAPGSSRRSCAIAPETAGSDFTTTDATANDEYRHAPWPDHESAESSMADELSVIESFGEDLLVEQQPDYNTSFGIRICPDNVLGLVSNLLERGALDDSYLADDTMGSLERSQRDSSFEHNLHTHTHPGHHDASDRHSDVLTWQEAHPSSITPEHAYCT</sequence>
<evidence type="ECO:0000256" key="1">
    <source>
        <dbReference type="SAM" id="MobiDB-lite"/>
    </source>
</evidence>
<keyword evidence="3" id="KW-1185">Reference proteome</keyword>
<dbReference type="OrthoDB" id="10500934at2759"/>
<dbReference type="Proteomes" id="UP000278143">
    <property type="component" value="Unassembled WGS sequence"/>
</dbReference>
<accession>A0A4P9YRY7</accession>
<feature type="compositionally biased region" description="Basic and acidic residues" evidence="1">
    <location>
        <begin position="287"/>
        <end position="298"/>
    </location>
</feature>
<name>A0A4P9YRY7_9FUNG</name>
<feature type="compositionally biased region" description="Basic and acidic residues" evidence="1">
    <location>
        <begin position="305"/>
        <end position="315"/>
    </location>
</feature>
<gene>
    <name evidence="2" type="ORF">SYNPS1DRAFT_31778</name>
</gene>
<protein>
    <submittedName>
        <fullName evidence="2">Uncharacterized protein</fullName>
    </submittedName>
</protein>
<dbReference type="EMBL" id="KZ991895">
    <property type="protein sequence ID" value="RKP22617.1"/>
    <property type="molecule type" value="Genomic_DNA"/>
</dbReference>
<proteinExistence type="predicted"/>
<feature type="region of interest" description="Disordered" evidence="1">
    <location>
        <begin position="183"/>
        <end position="202"/>
    </location>
</feature>
<reference evidence="3" key="1">
    <citation type="journal article" date="2018" name="Nat. Microbiol.">
        <title>Leveraging single-cell genomics to expand the fungal tree of life.</title>
        <authorList>
            <person name="Ahrendt S.R."/>
            <person name="Quandt C.A."/>
            <person name="Ciobanu D."/>
            <person name="Clum A."/>
            <person name="Salamov A."/>
            <person name="Andreopoulos B."/>
            <person name="Cheng J.F."/>
            <person name="Woyke T."/>
            <person name="Pelin A."/>
            <person name="Henrissat B."/>
            <person name="Reynolds N.K."/>
            <person name="Benny G.L."/>
            <person name="Smith M.E."/>
            <person name="James T.Y."/>
            <person name="Grigoriev I.V."/>
        </authorList>
    </citation>
    <scope>NUCLEOTIDE SEQUENCE [LARGE SCALE GENOMIC DNA]</scope>
    <source>
        <strain evidence="3">Benny S71-1</strain>
    </source>
</reference>
<dbReference type="AlphaFoldDB" id="A0A4P9YRY7"/>
<evidence type="ECO:0000313" key="2">
    <source>
        <dbReference type="EMBL" id="RKP22617.1"/>
    </source>
</evidence>
<organism evidence="2 3">
    <name type="scientific">Syncephalis pseudoplumigaleata</name>
    <dbReference type="NCBI Taxonomy" id="1712513"/>
    <lineage>
        <taxon>Eukaryota</taxon>
        <taxon>Fungi</taxon>
        <taxon>Fungi incertae sedis</taxon>
        <taxon>Zoopagomycota</taxon>
        <taxon>Zoopagomycotina</taxon>
        <taxon>Zoopagomycetes</taxon>
        <taxon>Zoopagales</taxon>
        <taxon>Piptocephalidaceae</taxon>
        <taxon>Syncephalis</taxon>
    </lineage>
</organism>